<evidence type="ECO:0000313" key="10">
    <source>
        <dbReference type="EMBL" id="MCW3475975.1"/>
    </source>
</evidence>
<feature type="binding site" evidence="6">
    <location>
        <position position="120"/>
    </location>
    <ligand>
        <name>substrate</name>
    </ligand>
</feature>
<dbReference type="Proteomes" id="UP001165679">
    <property type="component" value="Unassembled WGS sequence"/>
</dbReference>
<dbReference type="GO" id="GO:0004733">
    <property type="term" value="F:pyridoxamine phosphate oxidase activity"/>
    <property type="evidence" value="ECO:0007669"/>
    <property type="project" value="UniProtKB-UniRule"/>
</dbReference>
<evidence type="ECO:0000256" key="4">
    <source>
        <dbReference type="ARBA" id="ARBA00023002"/>
    </source>
</evidence>
<accession>A0AA41YT39</accession>
<keyword evidence="5 6" id="KW-0664">Pyridoxine biosynthesis</keyword>
<evidence type="ECO:0000313" key="11">
    <source>
        <dbReference type="Proteomes" id="UP001165679"/>
    </source>
</evidence>
<feature type="binding site" evidence="6 7">
    <location>
        <position position="72"/>
    </location>
    <ligand>
        <name>FMN</name>
        <dbReference type="ChEBI" id="CHEBI:58210"/>
    </ligand>
</feature>
<comment type="catalytic activity">
    <reaction evidence="6">
        <text>pyridoxine 5'-phosphate + O2 = pyridoxal 5'-phosphate + H2O2</text>
        <dbReference type="Rhea" id="RHEA:15149"/>
        <dbReference type="ChEBI" id="CHEBI:15379"/>
        <dbReference type="ChEBI" id="CHEBI:16240"/>
        <dbReference type="ChEBI" id="CHEBI:58589"/>
        <dbReference type="ChEBI" id="CHEBI:597326"/>
        <dbReference type="EC" id="1.4.3.5"/>
    </reaction>
</comment>
<dbReference type="HAMAP" id="MF_01629">
    <property type="entry name" value="PdxH"/>
    <property type="match status" value="1"/>
</dbReference>
<keyword evidence="3 6" id="KW-0288">FMN</keyword>
<dbReference type="NCBIfam" id="NF004231">
    <property type="entry name" value="PRK05679.1"/>
    <property type="match status" value="1"/>
</dbReference>
<dbReference type="InterPro" id="IPR019576">
    <property type="entry name" value="Pyridoxamine_oxidase_dimer_C"/>
</dbReference>
<feature type="binding site" evidence="6">
    <location>
        <position position="116"/>
    </location>
    <ligand>
        <name>substrate</name>
    </ligand>
</feature>
<dbReference type="RefSeq" id="WP_264714709.1">
    <property type="nucleotide sequence ID" value="NZ_JAPDNT010000014.1"/>
</dbReference>
<feature type="domain" description="Pyridoxamine 5'-phosphate oxidase N-terminal" evidence="8">
    <location>
        <begin position="23"/>
        <end position="147"/>
    </location>
</feature>
<dbReference type="Gene3D" id="2.30.110.10">
    <property type="entry name" value="Electron Transport, Fmn-binding Protein, Chain A"/>
    <property type="match status" value="1"/>
</dbReference>
<dbReference type="GO" id="GO:0010181">
    <property type="term" value="F:FMN binding"/>
    <property type="evidence" value="ECO:0007669"/>
    <property type="project" value="UniProtKB-UniRule"/>
</dbReference>
<dbReference type="EMBL" id="JAPDNT010000014">
    <property type="protein sequence ID" value="MCW3475975.1"/>
    <property type="molecule type" value="Genomic_DNA"/>
</dbReference>
<dbReference type="Pfam" id="PF10590">
    <property type="entry name" value="PNP_phzG_C"/>
    <property type="match status" value="1"/>
</dbReference>
<evidence type="ECO:0000256" key="1">
    <source>
        <dbReference type="ARBA" id="ARBA00007301"/>
    </source>
</evidence>
<evidence type="ECO:0000259" key="8">
    <source>
        <dbReference type="Pfam" id="PF01243"/>
    </source>
</evidence>
<comment type="function">
    <text evidence="6">Catalyzes the oxidation of either pyridoxine 5'-phosphate (PNP) or pyridoxamine 5'-phosphate (PMP) into pyridoxal 5'-phosphate (PLP).</text>
</comment>
<dbReference type="InterPro" id="IPR019740">
    <property type="entry name" value="Pyridox_Oxase_CS"/>
</dbReference>
<feature type="binding site" evidence="6 7">
    <location>
        <position position="71"/>
    </location>
    <ligand>
        <name>FMN</name>
        <dbReference type="ChEBI" id="CHEBI:58210"/>
    </ligand>
</feature>
<feature type="binding site" evidence="6 7">
    <location>
        <position position="174"/>
    </location>
    <ligand>
        <name>FMN</name>
        <dbReference type="ChEBI" id="CHEBI:58210"/>
    </ligand>
</feature>
<dbReference type="InterPro" id="IPR012349">
    <property type="entry name" value="Split_barrel_FMN-bd"/>
</dbReference>
<dbReference type="Pfam" id="PF01243">
    <property type="entry name" value="PNPOx_N"/>
    <property type="match status" value="1"/>
</dbReference>
<evidence type="ECO:0000256" key="7">
    <source>
        <dbReference type="PIRSR" id="PIRSR000190-2"/>
    </source>
</evidence>
<feature type="binding site" evidence="6 7">
    <location>
        <begin position="65"/>
        <end position="66"/>
    </location>
    <ligand>
        <name>FMN</name>
        <dbReference type="ChEBI" id="CHEBI:58210"/>
    </ligand>
</feature>
<evidence type="ECO:0000256" key="2">
    <source>
        <dbReference type="ARBA" id="ARBA00022630"/>
    </source>
</evidence>
<evidence type="ECO:0000259" key="9">
    <source>
        <dbReference type="Pfam" id="PF10590"/>
    </source>
</evidence>
<protein>
    <recommendedName>
        <fullName evidence="6">Pyridoxine/pyridoxamine 5'-phosphate oxidase</fullName>
        <ecNumber evidence="6">1.4.3.5</ecNumber>
    </recommendedName>
    <alternativeName>
        <fullName evidence="6">PNP/PMP oxidase</fullName>
        <shortName evidence="6">PNPOx</shortName>
    </alternativeName>
    <alternativeName>
        <fullName evidence="6">Pyridoxal 5'-phosphate synthase</fullName>
    </alternativeName>
</protein>
<dbReference type="EC" id="1.4.3.5" evidence="6"/>
<evidence type="ECO:0000256" key="3">
    <source>
        <dbReference type="ARBA" id="ARBA00022643"/>
    </source>
</evidence>
<dbReference type="SUPFAM" id="SSF50475">
    <property type="entry name" value="FMN-binding split barrel"/>
    <property type="match status" value="1"/>
</dbReference>
<feature type="binding site" evidence="6 7">
    <location>
        <position position="94"/>
    </location>
    <ligand>
        <name>FMN</name>
        <dbReference type="ChEBI" id="CHEBI:58210"/>
    </ligand>
</feature>
<organism evidence="10 11">
    <name type="scientific">Limobrevibacterium gyesilva</name>
    <dbReference type="NCBI Taxonomy" id="2991712"/>
    <lineage>
        <taxon>Bacteria</taxon>
        <taxon>Pseudomonadati</taxon>
        <taxon>Pseudomonadota</taxon>
        <taxon>Alphaproteobacteria</taxon>
        <taxon>Acetobacterales</taxon>
        <taxon>Acetobacteraceae</taxon>
        <taxon>Limobrevibacterium</taxon>
    </lineage>
</organism>
<proteinExistence type="inferred from homology"/>
<dbReference type="AlphaFoldDB" id="A0AA41YT39"/>
<comment type="caution">
    <text evidence="10">The sequence shown here is derived from an EMBL/GenBank/DDBJ whole genome shotgun (WGS) entry which is preliminary data.</text>
</comment>
<dbReference type="PROSITE" id="PS01064">
    <property type="entry name" value="PYRIDOX_OXIDASE"/>
    <property type="match status" value="1"/>
</dbReference>
<name>A0AA41YT39_9PROT</name>
<feature type="domain" description="Pyridoxine 5'-phosphate oxidase dimerisation C-terminal" evidence="9">
    <location>
        <begin position="161"/>
        <end position="201"/>
    </location>
</feature>
<comment type="pathway">
    <text evidence="6">Cofactor metabolism; pyridoxal 5'-phosphate salvage; pyridoxal 5'-phosphate from pyridoxamine 5'-phosphate: step 1/1.</text>
</comment>
<feature type="binding site" evidence="6">
    <location>
        <position position="55"/>
    </location>
    <ligand>
        <name>substrate</name>
    </ligand>
</feature>
<comment type="cofactor">
    <cofactor evidence="6 7">
        <name>FMN</name>
        <dbReference type="ChEBI" id="CHEBI:58210"/>
    </cofactor>
    <text evidence="6 7">Binds 1 FMN per subunit.</text>
</comment>
<comment type="subunit">
    <text evidence="6">Homodimer.</text>
</comment>
<dbReference type="PIRSF" id="PIRSF000190">
    <property type="entry name" value="Pyd_amn-ph_oxd"/>
    <property type="match status" value="1"/>
</dbReference>
<evidence type="ECO:0000256" key="6">
    <source>
        <dbReference type="HAMAP-Rule" id="MF_01629"/>
    </source>
</evidence>
<feature type="binding site" evidence="6 7">
    <location>
        <begin position="50"/>
        <end position="55"/>
    </location>
    <ligand>
        <name>FMN</name>
        <dbReference type="ChEBI" id="CHEBI:58210"/>
    </ligand>
</feature>
<keyword evidence="2 6" id="KW-0285">Flavoprotein</keyword>
<gene>
    <name evidence="6 10" type="primary">pdxH</name>
    <name evidence="10" type="ORF">OL599_15460</name>
</gene>
<feature type="binding site" evidence="6 7">
    <location>
        <position position="184"/>
    </location>
    <ligand>
        <name>FMN</name>
        <dbReference type="ChEBI" id="CHEBI:58210"/>
    </ligand>
</feature>
<dbReference type="NCBIfam" id="TIGR00558">
    <property type="entry name" value="pdxH"/>
    <property type="match status" value="1"/>
</dbReference>
<dbReference type="GO" id="GO:0008615">
    <property type="term" value="P:pyridoxine biosynthetic process"/>
    <property type="evidence" value="ECO:0007669"/>
    <property type="project" value="UniProtKB-UniRule"/>
</dbReference>
<comment type="similarity">
    <text evidence="1 6">Belongs to the pyridoxamine 5'-phosphate oxidase family.</text>
</comment>
<keyword evidence="11" id="KW-1185">Reference proteome</keyword>
<comment type="catalytic activity">
    <reaction evidence="6">
        <text>pyridoxamine 5'-phosphate + O2 + H2O = pyridoxal 5'-phosphate + H2O2 + NH4(+)</text>
        <dbReference type="Rhea" id="RHEA:15817"/>
        <dbReference type="ChEBI" id="CHEBI:15377"/>
        <dbReference type="ChEBI" id="CHEBI:15379"/>
        <dbReference type="ChEBI" id="CHEBI:16240"/>
        <dbReference type="ChEBI" id="CHEBI:28938"/>
        <dbReference type="ChEBI" id="CHEBI:58451"/>
        <dbReference type="ChEBI" id="CHEBI:597326"/>
        <dbReference type="EC" id="1.4.3.5"/>
    </reaction>
</comment>
<dbReference type="PANTHER" id="PTHR10851">
    <property type="entry name" value="PYRIDOXINE-5-PHOSPHATE OXIDASE"/>
    <property type="match status" value="1"/>
</dbReference>
<reference evidence="10" key="2">
    <citation type="submission" date="2022-10" db="EMBL/GenBank/DDBJ databases">
        <authorList>
            <person name="Trinh H.N."/>
        </authorList>
    </citation>
    <scope>NUCLEOTIDE SEQUENCE</scope>
    <source>
        <strain evidence="10">RN2-1</strain>
    </source>
</reference>
<dbReference type="InterPro" id="IPR011576">
    <property type="entry name" value="Pyridox_Oxase_N"/>
</dbReference>
<comment type="pathway">
    <text evidence="6">Cofactor metabolism; pyridoxal 5'-phosphate salvage; pyridoxal 5'-phosphate from pyridoxine 5'-phosphate: step 1/1.</text>
</comment>
<feature type="binding site" evidence="6">
    <location>
        <position position="112"/>
    </location>
    <ligand>
        <name>substrate</name>
    </ligand>
</feature>
<sequence length="201" mass="22890">MPETSTVATTASEPFSLFRDWFAEAMQSEPKDANAMTLATSTQDGFPSARIVLLKDWDEHGFVFYTNKDSRKGSELRENPHAALLFHWKSLGRQVRIEGPATGVSDAEADAYYASRPRISRLGAWASIQSRPLSERAELERRLAEFEARYPGDDIPRPAYWSGFRIVPSRLEFWQDMPFRLHDRTAFTRDGAGWAVTKIFP</sequence>
<dbReference type="PANTHER" id="PTHR10851:SF0">
    <property type="entry name" value="PYRIDOXINE-5'-PHOSPHATE OXIDASE"/>
    <property type="match status" value="1"/>
</dbReference>
<keyword evidence="4 6" id="KW-0560">Oxidoreductase</keyword>
<dbReference type="InterPro" id="IPR000659">
    <property type="entry name" value="Pyridox_Oxase"/>
</dbReference>
<evidence type="ECO:0000256" key="5">
    <source>
        <dbReference type="ARBA" id="ARBA00023096"/>
    </source>
</evidence>
<feature type="binding site" evidence="6 7">
    <location>
        <begin position="129"/>
        <end position="130"/>
    </location>
    <ligand>
        <name>FMN</name>
        <dbReference type="ChEBI" id="CHEBI:58210"/>
    </ligand>
</feature>
<reference evidence="10" key="1">
    <citation type="submission" date="2022-09" db="EMBL/GenBank/DDBJ databases">
        <title>Rhodovastum sp. nov. RN2-1 isolated from soil in Seongnam, South Korea.</title>
        <authorList>
            <person name="Le N.T."/>
        </authorList>
    </citation>
    <scope>NUCLEOTIDE SEQUENCE</scope>
    <source>
        <strain evidence="10">RN2-1</strain>
    </source>
</reference>
<feature type="binding site" evidence="6">
    <location>
        <begin position="180"/>
        <end position="182"/>
    </location>
    <ligand>
        <name>substrate</name>
    </ligand>
</feature>